<evidence type="ECO:0000259" key="4">
    <source>
        <dbReference type="PROSITE" id="PS01124"/>
    </source>
</evidence>
<dbReference type="PANTHER" id="PTHR47893:SF1">
    <property type="entry name" value="REGULATORY PROTEIN PCHR"/>
    <property type="match status" value="1"/>
</dbReference>
<accession>A0A3E4U8I8</accession>
<proteinExistence type="predicted"/>
<dbReference type="InterPro" id="IPR018060">
    <property type="entry name" value="HTH_AraC"/>
</dbReference>
<comment type="caution">
    <text evidence="5">The sequence shown here is derived from an EMBL/GenBank/DDBJ whole genome shotgun (WGS) entry which is preliminary data.</text>
</comment>
<evidence type="ECO:0000256" key="2">
    <source>
        <dbReference type="ARBA" id="ARBA00023125"/>
    </source>
</evidence>
<reference evidence="5 6" key="1">
    <citation type="submission" date="2018-08" db="EMBL/GenBank/DDBJ databases">
        <title>A genome reference for cultivated species of the human gut microbiota.</title>
        <authorList>
            <person name="Zou Y."/>
            <person name="Xue W."/>
            <person name="Luo G."/>
        </authorList>
    </citation>
    <scope>NUCLEOTIDE SEQUENCE [LARGE SCALE GENOMIC DNA]</scope>
    <source>
        <strain evidence="5 6">TF05-11AC</strain>
    </source>
</reference>
<dbReference type="InterPro" id="IPR009057">
    <property type="entry name" value="Homeodomain-like_sf"/>
</dbReference>
<evidence type="ECO:0000256" key="1">
    <source>
        <dbReference type="ARBA" id="ARBA00023015"/>
    </source>
</evidence>
<sequence length="322" mass="37525">MNNLIADCYQPLFDEHKFIKVENNGKFNSAGECWELSHEIGEGYYWIYAQKDLYDIKIHDFYFHEDSFMTFELPECLSITQYESISGEELTPYRRLSAGCIKTFVGGYEPYKILIHKKIPIRSIGIEIMPAYYEKYLKEQYSDDYTSPFSAFRQIDQTMDFPEMAKLLHEIKMYRGEGIAACLFYESKIAEVVSLVLETQQKSKKKKRKKLSQQDIAALENVTAYLNDHYAFEIPLERLAQIACMGTTKLKTSFKKYHDCTITEYIQQRRMGQAEHLLANTDLTIGQIAQMIGYSTSSRFAELFRKSTGILPAEFRKIIQNK</sequence>
<dbReference type="InterPro" id="IPR020449">
    <property type="entry name" value="Tscrpt_reg_AraC-type_HTH"/>
</dbReference>
<dbReference type="Pfam" id="PF12833">
    <property type="entry name" value="HTH_18"/>
    <property type="match status" value="1"/>
</dbReference>
<evidence type="ECO:0000256" key="3">
    <source>
        <dbReference type="ARBA" id="ARBA00023163"/>
    </source>
</evidence>
<keyword evidence="3" id="KW-0804">Transcription</keyword>
<dbReference type="GO" id="GO:0003700">
    <property type="term" value="F:DNA-binding transcription factor activity"/>
    <property type="evidence" value="ECO:0007669"/>
    <property type="project" value="InterPro"/>
</dbReference>
<dbReference type="Gene3D" id="1.10.10.60">
    <property type="entry name" value="Homeodomain-like"/>
    <property type="match status" value="2"/>
</dbReference>
<feature type="domain" description="HTH araC/xylS-type" evidence="4">
    <location>
        <begin position="220"/>
        <end position="318"/>
    </location>
</feature>
<dbReference type="AlphaFoldDB" id="A0A3E4U8I8"/>
<name>A0A3E4U8I8_9FIRM</name>
<dbReference type="SUPFAM" id="SSF46689">
    <property type="entry name" value="Homeodomain-like"/>
    <property type="match status" value="2"/>
</dbReference>
<evidence type="ECO:0000313" key="6">
    <source>
        <dbReference type="Proteomes" id="UP000261257"/>
    </source>
</evidence>
<dbReference type="InterPro" id="IPR053142">
    <property type="entry name" value="PchR_regulatory_protein"/>
</dbReference>
<organism evidence="5 6">
    <name type="scientific">Hungatella hathewayi</name>
    <dbReference type="NCBI Taxonomy" id="154046"/>
    <lineage>
        <taxon>Bacteria</taxon>
        <taxon>Bacillati</taxon>
        <taxon>Bacillota</taxon>
        <taxon>Clostridia</taxon>
        <taxon>Lachnospirales</taxon>
        <taxon>Lachnospiraceae</taxon>
        <taxon>Hungatella</taxon>
    </lineage>
</organism>
<evidence type="ECO:0000313" key="5">
    <source>
        <dbReference type="EMBL" id="RGM04584.1"/>
    </source>
</evidence>
<dbReference type="PANTHER" id="PTHR47893">
    <property type="entry name" value="REGULATORY PROTEIN PCHR"/>
    <property type="match status" value="1"/>
</dbReference>
<gene>
    <name evidence="5" type="ORF">DXC39_12120</name>
</gene>
<dbReference type="EMBL" id="QSSQ01000009">
    <property type="protein sequence ID" value="RGM04584.1"/>
    <property type="molecule type" value="Genomic_DNA"/>
</dbReference>
<dbReference type="PRINTS" id="PR00032">
    <property type="entry name" value="HTHARAC"/>
</dbReference>
<dbReference type="InterPro" id="IPR018062">
    <property type="entry name" value="HTH_AraC-typ_CS"/>
</dbReference>
<dbReference type="RefSeq" id="WP_117624542.1">
    <property type="nucleotide sequence ID" value="NZ_QRQF01000010.1"/>
</dbReference>
<dbReference type="PROSITE" id="PS01124">
    <property type="entry name" value="HTH_ARAC_FAMILY_2"/>
    <property type="match status" value="1"/>
</dbReference>
<protein>
    <submittedName>
        <fullName evidence="5">AraC family transcriptional regulator</fullName>
    </submittedName>
</protein>
<dbReference type="PROSITE" id="PS00041">
    <property type="entry name" value="HTH_ARAC_FAMILY_1"/>
    <property type="match status" value="1"/>
</dbReference>
<dbReference type="Proteomes" id="UP000261257">
    <property type="component" value="Unassembled WGS sequence"/>
</dbReference>
<dbReference type="SMART" id="SM00342">
    <property type="entry name" value="HTH_ARAC"/>
    <property type="match status" value="1"/>
</dbReference>
<dbReference type="GO" id="GO:0043565">
    <property type="term" value="F:sequence-specific DNA binding"/>
    <property type="evidence" value="ECO:0007669"/>
    <property type="project" value="InterPro"/>
</dbReference>
<keyword evidence="1" id="KW-0805">Transcription regulation</keyword>
<keyword evidence="2" id="KW-0238">DNA-binding</keyword>